<keyword evidence="2" id="KW-0576">Peroxisome</keyword>
<accession>U5EXS5</accession>
<organism evidence="6">
    <name type="scientific">Corethrella appendiculata</name>
    <dbReference type="NCBI Taxonomy" id="1370023"/>
    <lineage>
        <taxon>Eukaryota</taxon>
        <taxon>Metazoa</taxon>
        <taxon>Ecdysozoa</taxon>
        <taxon>Arthropoda</taxon>
        <taxon>Hexapoda</taxon>
        <taxon>Insecta</taxon>
        <taxon>Pterygota</taxon>
        <taxon>Neoptera</taxon>
        <taxon>Endopterygota</taxon>
        <taxon>Diptera</taxon>
        <taxon>Nematocera</taxon>
        <taxon>Culicoidea</taxon>
        <taxon>Chaoboridae</taxon>
        <taxon>Corethrella</taxon>
    </lineage>
</organism>
<dbReference type="GO" id="GO:0005777">
    <property type="term" value="C:peroxisome"/>
    <property type="evidence" value="ECO:0007669"/>
    <property type="project" value="UniProtKB-SubCell"/>
</dbReference>
<name>U5EXS5_9DIPT</name>
<evidence type="ECO:0000259" key="4">
    <source>
        <dbReference type="Pfam" id="PF00501"/>
    </source>
</evidence>
<dbReference type="GO" id="GO:0046949">
    <property type="term" value="P:fatty-acyl-CoA biosynthetic process"/>
    <property type="evidence" value="ECO:0007669"/>
    <property type="project" value="TreeGrafter"/>
</dbReference>
<dbReference type="EMBL" id="GANO01002399">
    <property type="protein sequence ID" value="JAB57472.1"/>
    <property type="molecule type" value="mRNA"/>
</dbReference>
<proteinExistence type="evidence at transcript level"/>
<feature type="transmembrane region" description="Helical" evidence="3">
    <location>
        <begin position="216"/>
        <end position="237"/>
    </location>
</feature>
<evidence type="ECO:0000313" key="6">
    <source>
        <dbReference type="EMBL" id="JAB57472.1"/>
    </source>
</evidence>
<dbReference type="AlphaFoldDB" id="U5EXS5"/>
<dbReference type="PANTHER" id="PTHR24096:SF353">
    <property type="entry name" value="GH16244P-RELATED"/>
    <property type="match status" value="1"/>
</dbReference>
<reference evidence="6" key="1">
    <citation type="journal article" date="2014" name="Insect Biochem. Mol. Biol.">
        <title>An insight into the sialome of the frog biting fly, Corethrella appendiculata.</title>
        <authorList>
            <person name="Ribeiro J.M.C."/>
            <person name="Chagas A.C."/>
            <person name="Pham V.M."/>
            <person name="Lounibos L.P."/>
            <person name="Calvo E."/>
        </authorList>
    </citation>
    <scope>NUCLEOTIDE SEQUENCE</scope>
    <source>
        <tissue evidence="6">Salivary glands</tissue>
    </source>
</reference>
<feature type="domain" description="AMP-dependent synthetase/ligase" evidence="4">
    <location>
        <begin position="31"/>
        <end position="372"/>
    </location>
</feature>
<feature type="non-terminal residue" evidence="6">
    <location>
        <position position="1"/>
    </location>
</feature>
<evidence type="ECO:0000256" key="2">
    <source>
        <dbReference type="ARBA" id="ARBA00023140"/>
    </source>
</evidence>
<dbReference type="PANTHER" id="PTHR24096">
    <property type="entry name" value="LONG-CHAIN-FATTY-ACID--COA LIGASE"/>
    <property type="match status" value="1"/>
</dbReference>
<sequence>SKFDSEAKVWSGIQTQIDPNCSIGERIFSAFERNPSDIAEINADTNQKFTCNEIRIRSIRVAQYLSRSGYKEGDIICLAADNNEWLSSIVVGCFSIGATINPIYSKFPKEDVIKMLEITKPCLIFCEESNYNVMKEASEEICIKVKIFVFGTIECDEIFVETGQEQSFKSISSENLANKTAAILGSSGTSGPFKAVSLSYSNLSYRKQFNSKRSTSLISFTCLYWISGVSLLIFGFLSKCIRIYTKQDYTPELAIKFIEKYRVDTVFLTTDFMSTLFRCKLIETSDLSSVKVFLTGGSIMSEKMRMKIKSEYLQHAEILDVYGSTETGWISKNGSLPENIQVKILDDDGTLLGPNESGEIIVKRPTKFIGYFNNDEETKKILLPDNWIRTGDIGYFNDDGLLTIIGRKKDSIVHYGYSIDARELEDLIRECDKSIEKVCAIGMFHTTLCTDLPAAFIVKNDDLTKTENEILEFVNKRVHDHKQLKGGVYFIDRFPTSVTGKIQRGKLRSLAATLYHEKNYQKNKM</sequence>
<dbReference type="InterPro" id="IPR042099">
    <property type="entry name" value="ANL_N_sf"/>
</dbReference>
<evidence type="ECO:0000256" key="1">
    <source>
        <dbReference type="ARBA" id="ARBA00004275"/>
    </source>
</evidence>
<dbReference type="InterPro" id="IPR045851">
    <property type="entry name" value="AMP-bd_C_sf"/>
</dbReference>
<dbReference type="GO" id="GO:0004467">
    <property type="term" value="F:long-chain fatty acid-CoA ligase activity"/>
    <property type="evidence" value="ECO:0007669"/>
    <property type="project" value="TreeGrafter"/>
</dbReference>
<keyword evidence="3" id="KW-0812">Transmembrane</keyword>
<keyword evidence="3" id="KW-0472">Membrane</keyword>
<evidence type="ECO:0000256" key="3">
    <source>
        <dbReference type="SAM" id="Phobius"/>
    </source>
</evidence>
<dbReference type="InterPro" id="IPR025110">
    <property type="entry name" value="AMP-bd_C"/>
</dbReference>
<feature type="domain" description="AMP-binding enzyme C-terminal" evidence="5">
    <location>
        <begin position="423"/>
        <end position="501"/>
    </location>
</feature>
<evidence type="ECO:0000259" key="5">
    <source>
        <dbReference type="Pfam" id="PF13193"/>
    </source>
</evidence>
<keyword evidence="3" id="KW-1133">Transmembrane helix</keyword>
<dbReference type="InterPro" id="IPR000873">
    <property type="entry name" value="AMP-dep_synth/lig_dom"/>
</dbReference>
<dbReference type="FunFam" id="3.40.50.12780:FF:000025">
    <property type="entry name" value="luciferin 4-monooxygenase"/>
    <property type="match status" value="1"/>
</dbReference>
<dbReference type="Pfam" id="PF13193">
    <property type="entry name" value="AMP-binding_C"/>
    <property type="match status" value="1"/>
</dbReference>
<dbReference type="SUPFAM" id="SSF56801">
    <property type="entry name" value="Acetyl-CoA synthetase-like"/>
    <property type="match status" value="1"/>
</dbReference>
<protein>
    <submittedName>
        <fullName evidence="6">Putative acyl-coa synthetase</fullName>
    </submittedName>
</protein>
<dbReference type="Gene3D" id="3.30.300.30">
    <property type="match status" value="1"/>
</dbReference>
<comment type="subcellular location">
    <subcellularLocation>
        <location evidence="1">Peroxisome</location>
    </subcellularLocation>
</comment>
<dbReference type="Pfam" id="PF00501">
    <property type="entry name" value="AMP-binding"/>
    <property type="match status" value="1"/>
</dbReference>
<dbReference type="Gene3D" id="3.40.50.12780">
    <property type="entry name" value="N-terminal domain of ligase-like"/>
    <property type="match status" value="1"/>
</dbReference>